<dbReference type="SUPFAM" id="SSF55811">
    <property type="entry name" value="Nudix"/>
    <property type="match status" value="1"/>
</dbReference>
<name>A0A8H7P3N5_9APHY</name>
<gene>
    <name evidence="1" type="ORF">IEO21_04728</name>
</gene>
<dbReference type="Gene3D" id="3.90.79.10">
    <property type="entry name" value="Nucleoside Triphosphate Pyrophosphohydrolase"/>
    <property type="match status" value="1"/>
</dbReference>
<dbReference type="EMBL" id="JADOXO010000074">
    <property type="protein sequence ID" value="KAF9815211.1"/>
    <property type="molecule type" value="Genomic_DNA"/>
</dbReference>
<dbReference type="InterPro" id="IPR015797">
    <property type="entry name" value="NUDIX_hydrolase-like_dom_sf"/>
</dbReference>
<dbReference type="FunFam" id="3.90.79.10:FF:000019">
    <property type="entry name" value="Thiamin pyrophosphokinase, putative"/>
    <property type="match status" value="1"/>
</dbReference>
<dbReference type="PANTHER" id="PTHR13622:SF8">
    <property type="entry name" value="THIAMIN PYROPHOSPHOKINASE 1"/>
    <property type="match status" value="1"/>
</dbReference>
<reference evidence="1" key="1">
    <citation type="submission" date="2020-11" db="EMBL/GenBank/DDBJ databases">
        <authorList>
            <person name="Koelle M."/>
            <person name="Horta M.A.C."/>
            <person name="Nowrousian M."/>
            <person name="Ohm R.A."/>
            <person name="Benz P."/>
            <person name="Pilgard A."/>
        </authorList>
    </citation>
    <scope>NUCLEOTIDE SEQUENCE</scope>
    <source>
        <strain evidence="1">FPRL280</strain>
    </source>
</reference>
<sequence length="199" mass="22640">MMERSACTLFGVVTYGVHMSIFEDDEHQRGALDSCRMWVPTRSKSKQTWPGYLDNTVAGGIPCELDVFDSLVQESTEEASLAEEVIREECALGGQSTTQNRTRTGWLQPEIHFVYDLRIPIGAAQEKYKPKPLDGKVDSFELLPLTEVVLRMQRGLFKPGTALVVLDFMIRWGYLKPEDEPGYQEIVTRLHGGFEHDKW</sequence>
<protein>
    <recommendedName>
        <fullName evidence="3">Nudix hydrolase domain-containing protein</fullName>
    </recommendedName>
</protein>
<proteinExistence type="predicted"/>
<dbReference type="AlphaFoldDB" id="A0A8H7P3N5"/>
<evidence type="ECO:0008006" key="3">
    <source>
        <dbReference type="Google" id="ProtNLM"/>
    </source>
</evidence>
<evidence type="ECO:0000313" key="2">
    <source>
        <dbReference type="Proteomes" id="UP000639403"/>
    </source>
</evidence>
<dbReference type="GO" id="GO:0044715">
    <property type="term" value="F:8-oxo-dGDP phosphatase activity"/>
    <property type="evidence" value="ECO:0007669"/>
    <property type="project" value="TreeGrafter"/>
</dbReference>
<comment type="caution">
    <text evidence="1">The sequence shown here is derived from an EMBL/GenBank/DDBJ whole genome shotgun (WGS) entry which is preliminary data.</text>
</comment>
<evidence type="ECO:0000313" key="1">
    <source>
        <dbReference type="EMBL" id="KAF9815211.1"/>
    </source>
</evidence>
<dbReference type="PANTHER" id="PTHR13622">
    <property type="entry name" value="THIAMIN PYROPHOSPHOKINASE"/>
    <property type="match status" value="1"/>
</dbReference>
<dbReference type="CDD" id="cd03676">
    <property type="entry name" value="NUDIX_Tnr3_like"/>
    <property type="match status" value="1"/>
</dbReference>
<accession>A0A8H7P3N5</accession>
<organism evidence="1 2">
    <name type="scientific">Rhodonia placenta</name>
    <dbReference type="NCBI Taxonomy" id="104341"/>
    <lineage>
        <taxon>Eukaryota</taxon>
        <taxon>Fungi</taxon>
        <taxon>Dikarya</taxon>
        <taxon>Basidiomycota</taxon>
        <taxon>Agaricomycotina</taxon>
        <taxon>Agaricomycetes</taxon>
        <taxon>Polyporales</taxon>
        <taxon>Adustoporiaceae</taxon>
        <taxon>Rhodonia</taxon>
    </lineage>
</organism>
<reference evidence="1" key="2">
    <citation type="journal article" name="Front. Microbiol.">
        <title>Degradative Capacity of Two Strains of Rhodonia placenta: From Phenotype to Genotype.</title>
        <authorList>
            <person name="Kolle M."/>
            <person name="Horta M.A.C."/>
            <person name="Nowrousian M."/>
            <person name="Ohm R.A."/>
            <person name="Benz J.P."/>
            <person name="Pilgard A."/>
        </authorList>
    </citation>
    <scope>NUCLEOTIDE SEQUENCE</scope>
    <source>
        <strain evidence="1">FPRL280</strain>
    </source>
</reference>
<dbReference type="Proteomes" id="UP000639403">
    <property type="component" value="Unassembled WGS sequence"/>
</dbReference>